<dbReference type="AlphaFoldDB" id="A0AAD6YG07"/>
<dbReference type="Gene3D" id="3.30.420.40">
    <property type="match status" value="2"/>
</dbReference>
<accession>A0AAD6YG07</accession>
<protein>
    <recommendedName>
        <fullName evidence="3">Actin-like ATPase domain-containing protein</fullName>
    </recommendedName>
</protein>
<reference evidence="1" key="1">
    <citation type="submission" date="2023-03" db="EMBL/GenBank/DDBJ databases">
        <title>Massive genome expansion in bonnet fungi (Mycena s.s.) driven by repeated elements and novel gene families across ecological guilds.</title>
        <authorList>
            <consortium name="Lawrence Berkeley National Laboratory"/>
            <person name="Harder C.B."/>
            <person name="Miyauchi S."/>
            <person name="Viragh M."/>
            <person name="Kuo A."/>
            <person name="Thoen E."/>
            <person name="Andreopoulos B."/>
            <person name="Lu D."/>
            <person name="Skrede I."/>
            <person name="Drula E."/>
            <person name="Henrissat B."/>
            <person name="Morin E."/>
            <person name="Kohler A."/>
            <person name="Barry K."/>
            <person name="LaButti K."/>
            <person name="Morin E."/>
            <person name="Salamov A."/>
            <person name="Lipzen A."/>
            <person name="Mereny Z."/>
            <person name="Hegedus B."/>
            <person name="Baldrian P."/>
            <person name="Stursova M."/>
            <person name="Weitz H."/>
            <person name="Taylor A."/>
            <person name="Grigoriev I.V."/>
            <person name="Nagy L.G."/>
            <person name="Martin F."/>
            <person name="Kauserud H."/>
        </authorList>
    </citation>
    <scope>NUCLEOTIDE SEQUENCE</scope>
    <source>
        <strain evidence="1">9144</strain>
    </source>
</reference>
<comment type="caution">
    <text evidence="1">The sequence shown here is derived from an EMBL/GenBank/DDBJ whole genome shotgun (WGS) entry which is preliminary data.</text>
</comment>
<name>A0AAD6YG07_9AGAR</name>
<evidence type="ECO:0008006" key="3">
    <source>
        <dbReference type="Google" id="ProtNLM"/>
    </source>
</evidence>
<dbReference type="EMBL" id="JARJCW010000035">
    <property type="protein sequence ID" value="KAJ7207971.1"/>
    <property type="molecule type" value="Genomic_DNA"/>
</dbReference>
<gene>
    <name evidence="1" type="ORF">GGX14DRAFT_634634</name>
</gene>
<dbReference type="PANTHER" id="PTHR14187">
    <property type="entry name" value="ALPHA KINASE/ELONGATION FACTOR 2 KINASE"/>
    <property type="match status" value="1"/>
</dbReference>
<keyword evidence="2" id="KW-1185">Reference proteome</keyword>
<dbReference type="Gene3D" id="3.90.640.10">
    <property type="entry name" value="Actin, Chain A, domain 4"/>
    <property type="match status" value="1"/>
</dbReference>
<dbReference type="Proteomes" id="UP001219525">
    <property type="component" value="Unassembled WGS sequence"/>
</dbReference>
<sequence length="567" mass="63457">RKLILSIDVGTTFTAASFCLLQPGSVPKLQDATSDAKIPSVLYYDQHGNAKAFGAETEDIETIVRAEDDGWQKVIWWKLHLRPQHLPIIRDLELPPIPTNLSVDKVFADHFRYVKEQVRAYICSSYGSVGNIWEKLSPTMCVILTTPNGWEGFQQNRMRQAAIEAGLVDSDGGRRVRFVTEAEAAFLYTAYSGNIEDWLVKGSHLIVCDCGGGTVDITGYKVISANPTLKLEESAASRCADYYYAPAYFQLERLRGTKWCGEADIQRITDHFDCHAKKTFEGHSPGYVELPGDYVMTSRVREIKNGRLKITVAEMASFFEAPLQEIKRGIEIAIENGGRLADKVILVGGLASSPYVYSKLVAWGKGFHVSVIRPDGPTVKAVSNGALVWHLDDIVGSRISKYHYGTNVQAPYDACSAEHRVYVGQKFLEVDGQYYVDRVWDCIVEKDAKIQASKEFAEPFKKIMREDSKQFAVQETIYAYRGQVPPTFLNLPDKNTLQPGFEAICTVKGNLRRCFNATPTRVARSGVRLRTVTFYICLCLGGTEITARLRWKEEGKDVYGPATVTYD</sequence>
<dbReference type="InterPro" id="IPR043129">
    <property type="entry name" value="ATPase_NBD"/>
</dbReference>
<organism evidence="1 2">
    <name type="scientific">Mycena pura</name>
    <dbReference type="NCBI Taxonomy" id="153505"/>
    <lineage>
        <taxon>Eukaryota</taxon>
        <taxon>Fungi</taxon>
        <taxon>Dikarya</taxon>
        <taxon>Basidiomycota</taxon>
        <taxon>Agaricomycotina</taxon>
        <taxon>Agaricomycetes</taxon>
        <taxon>Agaricomycetidae</taxon>
        <taxon>Agaricales</taxon>
        <taxon>Marasmiineae</taxon>
        <taxon>Mycenaceae</taxon>
        <taxon>Mycena</taxon>
    </lineage>
</organism>
<dbReference type="PANTHER" id="PTHR14187:SF5">
    <property type="entry name" value="HEAT SHOCK 70 KDA PROTEIN 12A"/>
    <property type="match status" value="1"/>
</dbReference>
<feature type="non-terminal residue" evidence="1">
    <location>
        <position position="567"/>
    </location>
</feature>
<evidence type="ECO:0000313" key="1">
    <source>
        <dbReference type="EMBL" id="KAJ7207971.1"/>
    </source>
</evidence>
<dbReference type="CDD" id="cd10170">
    <property type="entry name" value="ASKHA_NBD_HSP70"/>
    <property type="match status" value="1"/>
</dbReference>
<dbReference type="SUPFAM" id="SSF53067">
    <property type="entry name" value="Actin-like ATPase domain"/>
    <property type="match status" value="2"/>
</dbReference>
<evidence type="ECO:0000313" key="2">
    <source>
        <dbReference type="Proteomes" id="UP001219525"/>
    </source>
</evidence>
<proteinExistence type="predicted"/>